<dbReference type="Proteomes" id="UP000431080">
    <property type="component" value="Unassembled WGS sequence"/>
</dbReference>
<dbReference type="SMART" id="SM00271">
    <property type="entry name" value="DnaJ"/>
    <property type="match status" value="1"/>
</dbReference>
<name>A0A6I2FDT4_9MICO</name>
<dbReference type="InterPro" id="IPR052276">
    <property type="entry name" value="Diphthamide-biosynth_chaperone"/>
</dbReference>
<dbReference type="PROSITE" id="PS50076">
    <property type="entry name" value="DNAJ_2"/>
    <property type="match status" value="1"/>
</dbReference>
<dbReference type="Pfam" id="PF00226">
    <property type="entry name" value="DnaJ"/>
    <property type="match status" value="1"/>
</dbReference>
<evidence type="ECO:0000256" key="1">
    <source>
        <dbReference type="SAM" id="MobiDB-lite"/>
    </source>
</evidence>
<accession>A0A6I2FDT4</accession>
<comment type="caution">
    <text evidence="3">The sequence shown here is derived from an EMBL/GenBank/DDBJ whole genome shotgun (WGS) entry which is preliminary data.</text>
</comment>
<dbReference type="AlphaFoldDB" id="A0A6I2FDT4"/>
<dbReference type="InterPro" id="IPR036869">
    <property type="entry name" value="J_dom_sf"/>
</dbReference>
<feature type="compositionally biased region" description="Low complexity" evidence="1">
    <location>
        <begin position="76"/>
        <end position="85"/>
    </location>
</feature>
<gene>
    <name evidence="3" type="ORF">GE115_13390</name>
</gene>
<proteinExistence type="predicted"/>
<dbReference type="SUPFAM" id="SSF46565">
    <property type="entry name" value="Chaperone J-domain"/>
    <property type="match status" value="1"/>
</dbReference>
<dbReference type="PANTHER" id="PTHR44240">
    <property type="entry name" value="DNAJ DOMAIN (PROKARYOTIC HEAT SHOCK PROTEIN)-RELATED"/>
    <property type="match status" value="1"/>
</dbReference>
<dbReference type="InterPro" id="IPR001623">
    <property type="entry name" value="DnaJ_domain"/>
</dbReference>
<reference evidence="3 4" key="1">
    <citation type="submission" date="2019-10" db="EMBL/GenBank/DDBJ databases">
        <authorList>
            <person name="Nie G."/>
            <person name="Ming H."/>
            <person name="Yi B."/>
        </authorList>
    </citation>
    <scope>NUCLEOTIDE SEQUENCE [LARGE SCALE GENOMIC DNA]</scope>
    <source>
        <strain evidence="3 4">CFH 90414</strain>
    </source>
</reference>
<dbReference type="PANTHER" id="PTHR44240:SF10">
    <property type="entry name" value="J DOMAIN-CONTAINING PROTEIN"/>
    <property type="match status" value="1"/>
</dbReference>
<dbReference type="EMBL" id="WJIF01000008">
    <property type="protein sequence ID" value="MRG60850.1"/>
    <property type="molecule type" value="Genomic_DNA"/>
</dbReference>
<evidence type="ECO:0000313" key="4">
    <source>
        <dbReference type="Proteomes" id="UP000431080"/>
    </source>
</evidence>
<sequence length="312" mass="33227">MPDSPLSESPYEILGVSIDADEATLRLAYRRALRRAHPDTGGSEAAFHAVQRAWMLLGTPDARAAFDRGRGGLGADGAPTREAWAPAPPRPRRDSRPLARSHGHPGGFSRERYLTLVREWAGRGVELGDPYDPALVRSAPRELRHILADALAEEATARALPNLGIAYTIWHDLATDAAGPGLPPKLDHLVLGPTGLFAIQSEDWGAPVSFKRGELIGDGLAGERPFRALGARAKAIGRAARVKPTALVVVVPDEHAAESLQVGGSLRGATVALVRRSRLVSALRDGLPGSAHLGGTEVMEVRARLQAVVRFA</sequence>
<dbReference type="RefSeq" id="WP_153685288.1">
    <property type="nucleotide sequence ID" value="NZ_WJIF01000008.1"/>
</dbReference>
<feature type="domain" description="J" evidence="2">
    <location>
        <begin position="9"/>
        <end position="70"/>
    </location>
</feature>
<evidence type="ECO:0000259" key="2">
    <source>
        <dbReference type="PROSITE" id="PS50076"/>
    </source>
</evidence>
<keyword evidence="4" id="KW-1185">Reference proteome</keyword>
<dbReference type="Gene3D" id="1.10.287.110">
    <property type="entry name" value="DnaJ domain"/>
    <property type="match status" value="1"/>
</dbReference>
<evidence type="ECO:0000313" key="3">
    <source>
        <dbReference type="EMBL" id="MRG60850.1"/>
    </source>
</evidence>
<organism evidence="3 4">
    <name type="scientific">Agromyces agglutinans</name>
    <dbReference type="NCBI Taxonomy" id="2662258"/>
    <lineage>
        <taxon>Bacteria</taxon>
        <taxon>Bacillati</taxon>
        <taxon>Actinomycetota</taxon>
        <taxon>Actinomycetes</taxon>
        <taxon>Micrococcales</taxon>
        <taxon>Microbacteriaceae</taxon>
        <taxon>Agromyces</taxon>
    </lineage>
</organism>
<feature type="region of interest" description="Disordered" evidence="1">
    <location>
        <begin position="67"/>
        <end position="106"/>
    </location>
</feature>
<protein>
    <submittedName>
        <fullName evidence="3">DnaJ domain-containing protein</fullName>
    </submittedName>
</protein>